<dbReference type="EnsemblMetazoa" id="HelroT164406">
    <property type="protein sequence ID" value="HelroP164406"/>
    <property type="gene ID" value="HelroG164406"/>
</dbReference>
<accession>T1EVE0</accession>
<sequence>MAENETISIPFESNSCEPNLSILPEINENYLLKGLPINSRLECERMVARINYVDPKIKKEKLESFTEISNLKNEGVMCSNLLIGNVSECPTLLNCPMKFYLMLNTFCEKI</sequence>
<dbReference type="HOGENOM" id="CLU_2173714_0_0_1"/>
<dbReference type="InParanoid" id="T1EVE0"/>
<reference evidence="3" key="1">
    <citation type="submission" date="2012-12" db="EMBL/GenBank/DDBJ databases">
        <authorList>
            <person name="Hellsten U."/>
            <person name="Grimwood J."/>
            <person name="Chapman J.A."/>
            <person name="Shapiro H."/>
            <person name="Aerts A."/>
            <person name="Otillar R.P."/>
            <person name="Terry A.Y."/>
            <person name="Boore J.L."/>
            <person name="Simakov O."/>
            <person name="Marletaz F."/>
            <person name="Cho S.-J."/>
            <person name="Edsinger-Gonzales E."/>
            <person name="Havlak P."/>
            <person name="Kuo D.-H."/>
            <person name="Larsson T."/>
            <person name="Lv J."/>
            <person name="Arendt D."/>
            <person name="Savage R."/>
            <person name="Osoegawa K."/>
            <person name="de Jong P."/>
            <person name="Lindberg D.R."/>
            <person name="Seaver E.C."/>
            <person name="Weisblat D.A."/>
            <person name="Putnam N.H."/>
            <person name="Grigoriev I.V."/>
            <person name="Rokhsar D.S."/>
        </authorList>
    </citation>
    <scope>NUCLEOTIDE SEQUENCE</scope>
</reference>
<dbReference type="AlphaFoldDB" id="T1EVE0"/>
<proteinExistence type="predicted"/>
<dbReference type="EMBL" id="KB097571">
    <property type="protein sequence ID" value="ESN94548.1"/>
    <property type="molecule type" value="Genomic_DNA"/>
</dbReference>
<name>T1EVE0_HELRO</name>
<dbReference type="EMBL" id="AMQM01001656">
    <property type="status" value="NOT_ANNOTATED_CDS"/>
    <property type="molecule type" value="Genomic_DNA"/>
</dbReference>
<evidence type="ECO:0000313" key="2">
    <source>
        <dbReference type="EnsemblMetazoa" id="HelroP164406"/>
    </source>
</evidence>
<keyword evidence="3" id="KW-1185">Reference proteome</keyword>
<organism evidence="2 3">
    <name type="scientific">Helobdella robusta</name>
    <name type="common">Californian leech</name>
    <dbReference type="NCBI Taxonomy" id="6412"/>
    <lineage>
        <taxon>Eukaryota</taxon>
        <taxon>Metazoa</taxon>
        <taxon>Spiralia</taxon>
        <taxon>Lophotrochozoa</taxon>
        <taxon>Annelida</taxon>
        <taxon>Clitellata</taxon>
        <taxon>Hirudinea</taxon>
        <taxon>Rhynchobdellida</taxon>
        <taxon>Glossiphoniidae</taxon>
        <taxon>Helobdella</taxon>
    </lineage>
</organism>
<protein>
    <submittedName>
        <fullName evidence="1 2">Uncharacterized protein</fullName>
    </submittedName>
</protein>
<reference evidence="2" key="3">
    <citation type="submission" date="2015-06" db="UniProtKB">
        <authorList>
            <consortium name="EnsemblMetazoa"/>
        </authorList>
    </citation>
    <scope>IDENTIFICATION</scope>
</reference>
<dbReference type="Proteomes" id="UP000015101">
    <property type="component" value="Unassembled WGS sequence"/>
</dbReference>
<dbReference type="RefSeq" id="XP_009027599.1">
    <property type="nucleotide sequence ID" value="XM_009029351.1"/>
</dbReference>
<gene>
    <name evidence="2" type="primary">20200540</name>
    <name evidence="1" type="ORF">HELRODRAFT_164406</name>
</gene>
<dbReference type="GeneID" id="20200540"/>
<evidence type="ECO:0000313" key="3">
    <source>
        <dbReference type="Proteomes" id="UP000015101"/>
    </source>
</evidence>
<dbReference type="KEGG" id="hro:HELRODRAFT_164406"/>
<dbReference type="CTD" id="20200540"/>
<reference evidence="1 3" key="2">
    <citation type="journal article" date="2013" name="Nature">
        <title>Insights into bilaterian evolution from three spiralian genomes.</title>
        <authorList>
            <person name="Simakov O."/>
            <person name="Marletaz F."/>
            <person name="Cho S.J."/>
            <person name="Edsinger-Gonzales E."/>
            <person name="Havlak P."/>
            <person name="Hellsten U."/>
            <person name="Kuo D.H."/>
            <person name="Larsson T."/>
            <person name="Lv J."/>
            <person name="Arendt D."/>
            <person name="Savage R."/>
            <person name="Osoegawa K."/>
            <person name="de Jong P."/>
            <person name="Grimwood J."/>
            <person name="Chapman J.A."/>
            <person name="Shapiro H."/>
            <person name="Aerts A."/>
            <person name="Otillar R.P."/>
            <person name="Terry A.Y."/>
            <person name="Boore J.L."/>
            <person name="Grigoriev I.V."/>
            <person name="Lindberg D.R."/>
            <person name="Seaver E.C."/>
            <person name="Weisblat D.A."/>
            <person name="Putnam N.H."/>
            <person name="Rokhsar D.S."/>
        </authorList>
    </citation>
    <scope>NUCLEOTIDE SEQUENCE</scope>
</reference>
<evidence type="ECO:0000313" key="1">
    <source>
        <dbReference type="EMBL" id="ESN94548.1"/>
    </source>
</evidence>